<protein>
    <recommendedName>
        <fullName evidence="3">CCHC-type domain-containing protein</fullName>
    </recommendedName>
</protein>
<reference evidence="4" key="1">
    <citation type="journal article" date="2021" name="Nat. Commun.">
        <title>Genetic determinants of endophytism in the Arabidopsis root mycobiome.</title>
        <authorList>
            <person name="Mesny F."/>
            <person name="Miyauchi S."/>
            <person name="Thiergart T."/>
            <person name="Pickel B."/>
            <person name="Atanasova L."/>
            <person name="Karlsson M."/>
            <person name="Huettel B."/>
            <person name="Barry K.W."/>
            <person name="Haridas S."/>
            <person name="Chen C."/>
            <person name="Bauer D."/>
            <person name="Andreopoulos W."/>
            <person name="Pangilinan J."/>
            <person name="LaButti K."/>
            <person name="Riley R."/>
            <person name="Lipzen A."/>
            <person name="Clum A."/>
            <person name="Drula E."/>
            <person name="Henrissat B."/>
            <person name="Kohler A."/>
            <person name="Grigoriev I.V."/>
            <person name="Martin F.M."/>
            <person name="Hacquard S."/>
        </authorList>
    </citation>
    <scope>NUCLEOTIDE SEQUENCE</scope>
    <source>
        <strain evidence="4">MPI-CAGE-CH-0235</strain>
    </source>
</reference>
<keyword evidence="5" id="KW-1185">Reference proteome</keyword>
<dbReference type="GO" id="GO:0003676">
    <property type="term" value="F:nucleic acid binding"/>
    <property type="evidence" value="ECO:0007669"/>
    <property type="project" value="InterPro"/>
</dbReference>
<evidence type="ECO:0000313" key="5">
    <source>
        <dbReference type="Proteomes" id="UP000813444"/>
    </source>
</evidence>
<dbReference type="InterPro" id="IPR036875">
    <property type="entry name" value="Znf_CCHC_sf"/>
</dbReference>
<feature type="compositionally biased region" description="Basic and acidic residues" evidence="2">
    <location>
        <begin position="81"/>
        <end position="90"/>
    </location>
</feature>
<gene>
    <name evidence="4" type="ORF">B0I35DRAFT_509710</name>
</gene>
<dbReference type="Proteomes" id="UP000813444">
    <property type="component" value="Unassembled WGS sequence"/>
</dbReference>
<dbReference type="GO" id="GO:0008270">
    <property type="term" value="F:zinc ion binding"/>
    <property type="evidence" value="ECO:0007669"/>
    <property type="project" value="UniProtKB-KW"/>
</dbReference>
<keyword evidence="1" id="KW-0862">Zinc</keyword>
<organism evidence="4 5">
    <name type="scientific">Stachybotrys elegans</name>
    <dbReference type="NCBI Taxonomy" id="80388"/>
    <lineage>
        <taxon>Eukaryota</taxon>
        <taxon>Fungi</taxon>
        <taxon>Dikarya</taxon>
        <taxon>Ascomycota</taxon>
        <taxon>Pezizomycotina</taxon>
        <taxon>Sordariomycetes</taxon>
        <taxon>Hypocreomycetidae</taxon>
        <taxon>Hypocreales</taxon>
        <taxon>Stachybotryaceae</taxon>
        <taxon>Stachybotrys</taxon>
    </lineage>
</organism>
<keyword evidence="1" id="KW-0479">Metal-binding</keyword>
<feature type="region of interest" description="Disordered" evidence="2">
    <location>
        <begin position="103"/>
        <end position="125"/>
    </location>
</feature>
<comment type="caution">
    <text evidence="4">The sequence shown here is derived from an EMBL/GenBank/DDBJ whole genome shotgun (WGS) entry which is preliminary data.</text>
</comment>
<feature type="region of interest" description="Disordered" evidence="2">
    <location>
        <begin position="146"/>
        <end position="202"/>
    </location>
</feature>
<proteinExistence type="predicted"/>
<feature type="domain" description="CCHC-type" evidence="3">
    <location>
        <begin position="97"/>
        <end position="111"/>
    </location>
</feature>
<feature type="compositionally biased region" description="Gly residues" evidence="2">
    <location>
        <begin position="58"/>
        <end position="80"/>
    </location>
</feature>
<feature type="compositionally biased region" description="Polar residues" evidence="2">
    <location>
        <begin position="191"/>
        <end position="202"/>
    </location>
</feature>
<sequence length="202" mass="22223">MDLRYANFLGQAFEAFMDQRERRVAHGRGRGQGQGRGGRRGRESRRGRGGRGVRDGFGVRGGGIGRRGRAGQTGRGGGQRGHADHEGQHTDRQGILCHACGQHGHTANQCRPNGHATAREFPTSQARVLEEQRRLWAVVDRMPTGFVEEEEAEEEKEKEEGRPVQGNEGAPAQRQPEVPSGHGQAQEGEQHLTQNRQASRQA</sequence>
<feature type="region of interest" description="Disordered" evidence="2">
    <location>
        <begin position="23"/>
        <end position="90"/>
    </location>
</feature>
<dbReference type="SUPFAM" id="SSF57756">
    <property type="entry name" value="Retrovirus zinc finger-like domains"/>
    <property type="match status" value="1"/>
</dbReference>
<dbReference type="EMBL" id="JAGPNK010000003">
    <property type="protein sequence ID" value="KAH7325079.1"/>
    <property type="molecule type" value="Genomic_DNA"/>
</dbReference>
<name>A0A8K0T045_9HYPO</name>
<dbReference type="PROSITE" id="PS50158">
    <property type="entry name" value="ZF_CCHC"/>
    <property type="match status" value="1"/>
</dbReference>
<evidence type="ECO:0000259" key="3">
    <source>
        <dbReference type="PROSITE" id="PS50158"/>
    </source>
</evidence>
<keyword evidence="1" id="KW-0863">Zinc-finger</keyword>
<accession>A0A8K0T045</accession>
<dbReference type="AlphaFoldDB" id="A0A8K0T045"/>
<evidence type="ECO:0000256" key="2">
    <source>
        <dbReference type="SAM" id="MobiDB-lite"/>
    </source>
</evidence>
<evidence type="ECO:0000256" key="1">
    <source>
        <dbReference type="PROSITE-ProRule" id="PRU00047"/>
    </source>
</evidence>
<dbReference type="InterPro" id="IPR001878">
    <property type="entry name" value="Znf_CCHC"/>
</dbReference>
<evidence type="ECO:0000313" key="4">
    <source>
        <dbReference type="EMBL" id="KAH7325079.1"/>
    </source>
</evidence>
<feature type="compositionally biased region" description="Acidic residues" evidence="2">
    <location>
        <begin position="147"/>
        <end position="157"/>
    </location>
</feature>